<organism evidence="7 9">
    <name type="scientific">Verticillium longisporum</name>
    <name type="common">Verticillium dahliae var. longisporum</name>
    <dbReference type="NCBI Taxonomy" id="100787"/>
    <lineage>
        <taxon>Eukaryota</taxon>
        <taxon>Fungi</taxon>
        <taxon>Dikarya</taxon>
        <taxon>Ascomycota</taxon>
        <taxon>Pezizomycotina</taxon>
        <taxon>Sordariomycetes</taxon>
        <taxon>Hypocreomycetidae</taxon>
        <taxon>Glomerellales</taxon>
        <taxon>Plectosphaerellaceae</taxon>
        <taxon>Verticillium</taxon>
    </lineage>
</organism>
<dbReference type="GO" id="GO:0000981">
    <property type="term" value="F:DNA-binding transcription factor activity, RNA polymerase II-specific"/>
    <property type="evidence" value="ECO:0007669"/>
    <property type="project" value="InterPro"/>
</dbReference>
<dbReference type="EMBL" id="CVQH01006668">
    <property type="protein sequence ID" value="CRK15637.1"/>
    <property type="molecule type" value="Genomic_DNA"/>
</dbReference>
<gene>
    <name evidence="6" type="ORF">BN1708_002827</name>
    <name evidence="7" type="ORF">BN1723_005687</name>
</gene>
<evidence type="ECO:0000313" key="6">
    <source>
        <dbReference type="EMBL" id="CRK15637.1"/>
    </source>
</evidence>
<dbReference type="EMBL" id="CVQI01033384">
    <property type="protein sequence ID" value="CRK43511.1"/>
    <property type="molecule type" value="Genomic_DNA"/>
</dbReference>
<dbReference type="STRING" id="100787.A0A0G4NA73"/>
<keyword evidence="8" id="KW-1185">Reference proteome</keyword>
<name>A0A0G4NA73_VERLO</name>
<evidence type="ECO:0000256" key="1">
    <source>
        <dbReference type="ARBA" id="ARBA00023015"/>
    </source>
</evidence>
<keyword evidence="4" id="KW-0539">Nucleus</keyword>
<dbReference type="SMART" id="SM00066">
    <property type="entry name" value="GAL4"/>
    <property type="match status" value="1"/>
</dbReference>
<reference evidence="8 9" key="1">
    <citation type="submission" date="2015-05" db="EMBL/GenBank/DDBJ databases">
        <authorList>
            <person name="Fogelqvist Johan"/>
        </authorList>
    </citation>
    <scope>NUCLEOTIDE SEQUENCE [LARGE SCALE GENOMIC DNA]</scope>
    <source>
        <strain evidence="6">VL1</strain>
        <strain evidence="7">VL2</strain>
    </source>
</reference>
<accession>A0A0G4NA73</accession>
<dbReference type="PRINTS" id="PR00755">
    <property type="entry name" value="AFLATOXINBRP"/>
</dbReference>
<keyword evidence="1" id="KW-0805">Transcription regulation</keyword>
<dbReference type="Pfam" id="PF00172">
    <property type="entry name" value="Zn_clus"/>
    <property type="match status" value="1"/>
</dbReference>
<dbReference type="AlphaFoldDB" id="A0A0G4NA73"/>
<protein>
    <recommendedName>
        <fullName evidence="5">Zn(2)-C6 fungal-type domain-containing protein</fullName>
    </recommendedName>
</protein>
<dbReference type="Gene3D" id="4.10.240.10">
    <property type="entry name" value="Zn(2)-C6 fungal-type DNA-binding domain"/>
    <property type="match status" value="1"/>
</dbReference>
<evidence type="ECO:0000313" key="7">
    <source>
        <dbReference type="EMBL" id="CRK43511.1"/>
    </source>
</evidence>
<evidence type="ECO:0000256" key="2">
    <source>
        <dbReference type="ARBA" id="ARBA00023125"/>
    </source>
</evidence>
<evidence type="ECO:0000313" key="9">
    <source>
        <dbReference type="Proteomes" id="UP000045706"/>
    </source>
</evidence>
<feature type="domain" description="Zn(2)-C6 fungal-type" evidence="5">
    <location>
        <begin position="15"/>
        <end position="45"/>
    </location>
</feature>
<dbReference type="SUPFAM" id="SSF57701">
    <property type="entry name" value="Zn2/Cys6 DNA-binding domain"/>
    <property type="match status" value="1"/>
</dbReference>
<proteinExistence type="predicted"/>
<evidence type="ECO:0000256" key="3">
    <source>
        <dbReference type="ARBA" id="ARBA00023163"/>
    </source>
</evidence>
<dbReference type="PANTHER" id="PTHR31069">
    <property type="entry name" value="OLEATE-ACTIVATED TRANSCRIPTION FACTOR 1-RELATED"/>
    <property type="match status" value="1"/>
</dbReference>
<keyword evidence="2" id="KW-0238">DNA-binding</keyword>
<dbReference type="PROSITE" id="PS50048">
    <property type="entry name" value="ZN2_CY6_FUNGAL_2"/>
    <property type="match status" value="1"/>
</dbReference>
<dbReference type="InterPro" id="IPR050675">
    <property type="entry name" value="OAF3"/>
</dbReference>
<dbReference type="Proteomes" id="UP000045706">
    <property type="component" value="Unassembled WGS sequence"/>
</dbReference>
<dbReference type="GO" id="GO:0003677">
    <property type="term" value="F:DNA binding"/>
    <property type="evidence" value="ECO:0007669"/>
    <property type="project" value="UniProtKB-KW"/>
</dbReference>
<sequence>MSSSSKTRQPRLRASCDGCFLAKVKCSKARPMCSRCLSCGLECNYSPSSRAGKPKADHSSNSRLVHLQTPPTSISTTADENAAALLRDIPVTHPLYKIDTDWDVAMDFADTFSNPLFGRGPLNPCEANGLDTLDPGNVTSIYSNNLPWTPPNDFASINYTDLSYTGTNLSGPQSCSVSMDDTTSQLNSVDARKYELKLFPKPLLNTTERTKRSKKGTHTTAMLLATIIGKITSFYQKATHSYFDGGVEDGIAGQGNMHGLSSTGASLGISLGAYTLGGEDGRWLELEILARELHKLEEVYAQFRDVCGELTEDPEVSRAMIGYLGHNLGTTLKVTKTRAHVLVDLQATKAL</sequence>
<dbReference type="GO" id="GO:0008270">
    <property type="term" value="F:zinc ion binding"/>
    <property type="evidence" value="ECO:0007669"/>
    <property type="project" value="InterPro"/>
</dbReference>
<evidence type="ECO:0000313" key="8">
    <source>
        <dbReference type="Proteomes" id="UP000044602"/>
    </source>
</evidence>
<evidence type="ECO:0000259" key="5">
    <source>
        <dbReference type="PROSITE" id="PS50048"/>
    </source>
</evidence>
<dbReference type="PANTHER" id="PTHR31069:SF31">
    <property type="entry name" value="MONODICTYPHENONE CLUSTER TRANSCRIPTION FACTOR-RELATED"/>
    <property type="match status" value="1"/>
</dbReference>
<dbReference type="InterPro" id="IPR001138">
    <property type="entry name" value="Zn2Cys6_DnaBD"/>
</dbReference>
<dbReference type="CDD" id="cd00067">
    <property type="entry name" value="GAL4"/>
    <property type="match status" value="1"/>
</dbReference>
<keyword evidence="3" id="KW-0804">Transcription</keyword>
<evidence type="ECO:0000256" key="4">
    <source>
        <dbReference type="ARBA" id="ARBA00023242"/>
    </source>
</evidence>
<dbReference type="Proteomes" id="UP000044602">
    <property type="component" value="Unassembled WGS sequence"/>
</dbReference>
<dbReference type="InterPro" id="IPR036864">
    <property type="entry name" value="Zn2-C6_fun-type_DNA-bd_sf"/>
</dbReference>